<dbReference type="PROSITE" id="PS01231">
    <property type="entry name" value="TRMA_2"/>
    <property type="match status" value="1"/>
</dbReference>
<evidence type="ECO:0000256" key="3">
    <source>
        <dbReference type="ARBA" id="ARBA00022603"/>
    </source>
</evidence>
<comment type="similarity">
    <text evidence="11">Belongs to the class I-like SAM-binding methyltransferase superfamily. RNA M5U methyltransferase family. RlmD subfamily.</text>
</comment>
<dbReference type="Gene3D" id="2.40.50.140">
    <property type="entry name" value="Nucleic acid-binding proteins"/>
    <property type="match status" value="1"/>
</dbReference>
<proteinExistence type="inferred from homology"/>
<feature type="binding site" evidence="11 12">
    <location>
        <position position="312"/>
    </location>
    <ligand>
        <name>S-adenosyl-L-methionine</name>
        <dbReference type="ChEBI" id="CHEBI:59789"/>
    </ligand>
</feature>
<evidence type="ECO:0000256" key="12">
    <source>
        <dbReference type="PROSITE-ProRule" id="PRU01024"/>
    </source>
</evidence>
<dbReference type="GO" id="GO:0070475">
    <property type="term" value="P:rRNA base methylation"/>
    <property type="evidence" value="ECO:0007669"/>
    <property type="project" value="TreeGrafter"/>
</dbReference>
<dbReference type="NCBIfam" id="TIGR00479">
    <property type="entry name" value="rumA"/>
    <property type="match status" value="1"/>
</dbReference>
<feature type="domain" description="TRAM" evidence="14">
    <location>
        <begin position="12"/>
        <end position="70"/>
    </location>
</feature>
<dbReference type="Pfam" id="PF05958">
    <property type="entry name" value="tRNA_U5-meth_tr"/>
    <property type="match status" value="1"/>
</dbReference>
<organism evidence="15 16">
    <name type="scientific">Shewanella mangrovi</name>
    <dbReference type="NCBI Taxonomy" id="1515746"/>
    <lineage>
        <taxon>Bacteria</taxon>
        <taxon>Pseudomonadati</taxon>
        <taxon>Pseudomonadota</taxon>
        <taxon>Gammaproteobacteria</taxon>
        <taxon>Alteromonadales</taxon>
        <taxon>Shewanellaceae</taxon>
        <taxon>Shewanella</taxon>
    </lineage>
</organism>
<feature type="binding site" evidence="11">
    <location>
        <position position="360"/>
    </location>
    <ligand>
        <name>S-adenosyl-L-methionine</name>
        <dbReference type="ChEBI" id="CHEBI:59789"/>
    </ligand>
</feature>
<dbReference type="InterPro" id="IPR029063">
    <property type="entry name" value="SAM-dependent_MTases_sf"/>
</dbReference>
<name>A0A094JJL7_9GAMM</name>
<dbReference type="eggNOG" id="COG2265">
    <property type="taxonomic scope" value="Bacteria"/>
</dbReference>
<dbReference type="InterPro" id="IPR012340">
    <property type="entry name" value="NA-bd_OB-fold"/>
</dbReference>
<dbReference type="InterPro" id="IPR010280">
    <property type="entry name" value="U5_MeTrfase_fam"/>
</dbReference>
<keyword evidence="7 11" id="KW-0408">Iron</keyword>
<dbReference type="GO" id="GO:0070041">
    <property type="term" value="F:rRNA (uridine-C5-)-methyltransferase activity"/>
    <property type="evidence" value="ECO:0007669"/>
    <property type="project" value="UniProtKB-UniRule"/>
</dbReference>
<feature type="binding site" evidence="11">
    <location>
        <position position="176"/>
    </location>
    <ligand>
        <name>[4Fe-4S] cluster</name>
        <dbReference type="ChEBI" id="CHEBI:49883"/>
    </ligand>
</feature>
<dbReference type="GO" id="GO:0003723">
    <property type="term" value="F:RNA binding"/>
    <property type="evidence" value="ECO:0007669"/>
    <property type="project" value="InterPro"/>
</dbReference>
<dbReference type="OrthoDB" id="9804590at2"/>
<comment type="caution">
    <text evidence="15">The sequence shown here is derived from an EMBL/GenBank/DDBJ whole genome shotgun (WGS) entry which is preliminary data.</text>
</comment>
<dbReference type="PROSITE" id="PS01230">
    <property type="entry name" value="TRMA_1"/>
    <property type="match status" value="1"/>
</dbReference>
<dbReference type="SUPFAM" id="SSF50249">
    <property type="entry name" value="Nucleic acid-binding proteins"/>
    <property type="match status" value="1"/>
</dbReference>
<dbReference type="PANTHER" id="PTHR11061">
    <property type="entry name" value="RNA M5U METHYLTRANSFERASE"/>
    <property type="match status" value="1"/>
</dbReference>
<dbReference type="EMBL" id="JPEO01000003">
    <property type="protein sequence ID" value="KFZ38244.1"/>
    <property type="molecule type" value="Genomic_DNA"/>
</dbReference>
<dbReference type="FunFam" id="2.40.50.140:FF:000097">
    <property type="entry name" value="23S rRNA (uracil(1939)-C(5))-methyltransferase RlmD"/>
    <property type="match status" value="1"/>
</dbReference>
<evidence type="ECO:0000313" key="16">
    <source>
        <dbReference type="Proteomes" id="UP000029264"/>
    </source>
</evidence>
<dbReference type="PROSITE" id="PS50926">
    <property type="entry name" value="TRAM"/>
    <property type="match status" value="1"/>
</dbReference>
<feature type="binding site" evidence="11">
    <location>
        <position position="83"/>
    </location>
    <ligand>
        <name>[4Fe-4S] cluster</name>
        <dbReference type="ChEBI" id="CHEBI:49883"/>
    </ligand>
</feature>
<dbReference type="InterPro" id="IPR030390">
    <property type="entry name" value="MeTrfase_TrmA_AS"/>
</dbReference>
<keyword evidence="6 11" id="KW-0479">Metal-binding</keyword>
<gene>
    <name evidence="11" type="primary">rlmD</name>
    <name evidence="15" type="ORF">HR45_07070</name>
</gene>
<dbReference type="EC" id="2.1.1.190" evidence="11"/>
<evidence type="ECO:0000313" key="15">
    <source>
        <dbReference type="EMBL" id="KFZ38244.1"/>
    </source>
</evidence>
<dbReference type="PROSITE" id="PS51687">
    <property type="entry name" value="SAM_MT_RNA_M5U"/>
    <property type="match status" value="1"/>
</dbReference>
<keyword evidence="8 11" id="KW-0411">Iron-sulfur</keyword>
<keyword evidence="2 11" id="KW-0698">rRNA processing</keyword>
<dbReference type="GO" id="GO:0051539">
    <property type="term" value="F:4 iron, 4 sulfur cluster binding"/>
    <property type="evidence" value="ECO:0007669"/>
    <property type="project" value="UniProtKB-KW"/>
</dbReference>
<protein>
    <recommendedName>
        <fullName evidence="11">23S rRNA (uracil(1939)-C(5))-methyltransferase RlmD</fullName>
        <ecNumber evidence="11">2.1.1.190</ecNumber>
    </recommendedName>
    <alternativeName>
        <fullName evidence="11">23S rRNA(m5U1939)-methyltransferase</fullName>
    </alternativeName>
</protein>
<accession>A0A094JJL7</accession>
<keyword evidence="4 11" id="KW-0808">Transferase</keyword>
<comment type="catalytic activity">
    <reaction evidence="9 11">
        <text>uridine(1939) in 23S rRNA + S-adenosyl-L-methionine = 5-methyluridine(1939) in 23S rRNA + S-adenosyl-L-homocysteine + H(+)</text>
        <dbReference type="Rhea" id="RHEA:42908"/>
        <dbReference type="Rhea" id="RHEA-COMP:10278"/>
        <dbReference type="Rhea" id="RHEA-COMP:10279"/>
        <dbReference type="ChEBI" id="CHEBI:15378"/>
        <dbReference type="ChEBI" id="CHEBI:57856"/>
        <dbReference type="ChEBI" id="CHEBI:59789"/>
        <dbReference type="ChEBI" id="CHEBI:65315"/>
        <dbReference type="ChEBI" id="CHEBI:74447"/>
        <dbReference type="EC" id="2.1.1.190"/>
    </reaction>
</comment>
<dbReference type="InterPro" id="IPR002792">
    <property type="entry name" value="TRAM_dom"/>
</dbReference>
<evidence type="ECO:0000256" key="5">
    <source>
        <dbReference type="ARBA" id="ARBA00022691"/>
    </source>
</evidence>
<dbReference type="Proteomes" id="UP000029264">
    <property type="component" value="Unassembled WGS sequence"/>
</dbReference>
<dbReference type="RefSeq" id="WP_037441120.1">
    <property type="nucleotide sequence ID" value="NZ_JPEO01000003.1"/>
</dbReference>
<evidence type="ECO:0000256" key="8">
    <source>
        <dbReference type="ARBA" id="ARBA00023014"/>
    </source>
</evidence>
<evidence type="ECO:0000256" key="6">
    <source>
        <dbReference type="ARBA" id="ARBA00022723"/>
    </source>
</evidence>
<dbReference type="PANTHER" id="PTHR11061:SF49">
    <property type="entry name" value="23S RRNA (URACIL(1939)-C(5))-METHYLTRANSFERASE RLMD"/>
    <property type="match status" value="1"/>
</dbReference>
<evidence type="ECO:0000259" key="14">
    <source>
        <dbReference type="PROSITE" id="PS50926"/>
    </source>
</evidence>
<dbReference type="GO" id="GO:0005506">
    <property type="term" value="F:iron ion binding"/>
    <property type="evidence" value="ECO:0007669"/>
    <property type="project" value="UniProtKB-UniRule"/>
</dbReference>
<keyword evidence="5 11" id="KW-0949">S-adenosyl-L-methionine</keyword>
<feature type="binding site" evidence="11">
    <location>
        <position position="92"/>
    </location>
    <ligand>
        <name>[4Fe-4S] cluster</name>
        <dbReference type="ChEBI" id="CHEBI:49883"/>
    </ligand>
</feature>
<feature type="binding site" evidence="11">
    <location>
        <position position="89"/>
    </location>
    <ligand>
        <name>[4Fe-4S] cluster</name>
        <dbReference type="ChEBI" id="CHEBI:49883"/>
    </ligand>
</feature>
<dbReference type="AlphaFoldDB" id="A0A094JJL7"/>
<comment type="function">
    <text evidence="10 11">Catalyzes the formation of 5-methyl-uridine at position 1939 (m5U1939) in 23S rRNA.</text>
</comment>
<feature type="binding site" evidence="11">
    <location>
        <position position="317"/>
    </location>
    <ligand>
        <name>S-adenosyl-L-methionine</name>
        <dbReference type="ChEBI" id="CHEBI:59789"/>
    </ligand>
</feature>
<dbReference type="InterPro" id="IPR030391">
    <property type="entry name" value="MeTrfase_TrmA_CS"/>
</dbReference>
<feature type="active site" description="Nucleophile" evidence="11 12">
    <location>
        <position position="406"/>
    </location>
</feature>
<dbReference type="SUPFAM" id="SSF53335">
    <property type="entry name" value="S-adenosyl-L-methionine-dependent methyltransferases"/>
    <property type="match status" value="1"/>
</dbReference>
<keyword evidence="1 11" id="KW-0004">4Fe-4S</keyword>
<dbReference type="Pfam" id="PF01938">
    <property type="entry name" value="TRAM"/>
    <property type="match status" value="1"/>
</dbReference>
<dbReference type="CDD" id="cd02440">
    <property type="entry name" value="AdoMet_MTases"/>
    <property type="match status" value="1"/>
</dbReference>
<evidence type="ECO:0000256" key="9">
    <source>
        <dbReference type="ARBA" id="ARBA00052756"/>
    </source>
</evidence>
<dbReference type="Gene3D" id="2.40.50.1070">
    <property type="match status" value="1"/>
</dbReference>
<dbReference type="FunFam" id="3.40.50.150:FF:000009">
    <property type="entry name" value="23S rRNA (Uracil(1939)-C(5))-methyltransferase RlmD"/>
    <property type="match status" value="1"/>
</dbReference>
<evidence type="ECO:0000256" key="4">
    <source>
        <dbReference type="ARBA" id="ARBA00022679"/>
    </source>
</evidence>
<evidence type="ECO:0000256" key="7">
    <source>
        <dbReference type="ARBA" id="ARBA00023004"/>
    </source>
</evidence>
<evidence type="ECO:0000256" key="1">
    <source>
        <dbReference type="ARBA" id="ARBA00022485"/>
    </source>
</evidence>
<feature type="binding site" evidence="11 12">
    <location>
        <position position="380"/>
    </location>
    <ligand>
        <name>S-adenosyl-L-methionine</name>
        <dbReference type="ChEBI" id="CHEBI:59789"/>
    </ligand>
</feature>
<reference evidence="15 16" key="1">
    <citation type="submission" date="2014-06" db="EMBL/GenBank/DDBJ databases">
        <title>Shewanella sp. YQH10.</title>
        <authorList>
            <person name="Liu Y."/>
            <person name="Zeng R."/>
        </authorList>
    </citation>
    <scope>NUCLEOTIDE SEQUENCE [LARGE SCALE GENOMIC DNA]</scope>
    <source>
        <strain evidence="15 16">YQH10</strain>
    </source>
</reference>
<evidence type="ECO:0000256" key="2">
    <source>
        <dbReference type="ARBA" id="ARBA00022552"/>
    </source>
</evidence>
<keyword evidence="16" id="KW-1185">Reference proteome</keyword>
<evidence type="ECO:0000256" key="11">
    <source>
        <dbReference type="HAMAP-Rule" id="MF_01010"/>
    </source>
</evidence>
<dbReference type="InterPro" id="IPR001566">
    <property type="entry name" value="23S_rRNA_MeTrfase_RlmD"/>
</dbReference>
<dbReference type="STRING" id="1515746.HR45_07070"/>
<evidence type="ECO:0000256" key="13">
    <source>
        <dbReference type="PROSITE-ProRule" id="PRU10015"/>
    </source>
</evidence>
<dbReference type="Gene3D" id="3.40.50.150">
    <property type="entry name" value="Vaccinia Virus protein VP39"/>
    <property type="match status" value="1"/>
</dbReference>
<dbReference type="HAMAP" id="MF_01010">
    <property type="entry name" value="23SrRNA_methyltr_RlmD"/>
    <property type="match status" value="1"/>
</dbReference>
<evidence type="ECO:0000256" key="10">
    <source>
        <dbReference type="ARBA" id="ARBA00059995"/>
    </source>
</evidence>
<dbReference type="NCBIfam" id="NF009639">
    <property type="entry name" value="PRK13168.1"/>
    <property type="match status" value="1"/>
</dbReference>
<feature type="binding site" evidence="11 12">
    <location>
        <position position="283"/>
    </location>
    <ligand>
        <name>S-adenosyl-L-methionine</name>
        <dbReference type="ChEBI" id="CHEBI:59789"/>
    </ligand>
</feature>
<feature type="active site" evidence="13">
    <location>
        <position position="406"/>
    </location>
</feature>
<feature type="binding site" evidence="11 12">
    <location>
        <position position="333"/>
    </location>
    <ligand>
        <name>S-adenosyl-L-methionine</name>
        <dbReference type="ChEBI" id="CHEBI:59789"/>
    </ligand>
</feature>
<keyword evidence="3 11" id="KW-0489">Methyltransferase</keyword>
<sequence>MAQFFKEKPTRSATKPQKISVTVQSLDHLAQGVAQHQGKVVFVAGALPGEKVQLQLTENKKQYAKGKLLNIETVSEQRITPACPHYQRCGGCNLQHLGHQQQAEHKRRALRELYSRLANLSEQQQAQLPQIDEVLSAAWGYRRKARLSSWYDRQQKQFTLGFRGRESSKVVGIDACPVLEPELSALIKPVAAALARLQAVATLGHVELIATESQPMVVIRVTQPLAAKDEERLLELAERLNCAMVLEHADEQWQYLRGEQPKYRLLTATKSLSLSFNPGNFIQVNAGVNQQMVSRAVEWLAPKSGEKVLDLFCGMGNFSLALAESGAQVTGVEGVSNLVELATANAAKAGFDNAQFFCSDLNNALKREPWFGKVDKLLLDPSRAGAFDALAHLAKLSPERVVYVSCNPVSLARDSQQLFKQGYQLQRLTALDMFPQTHHIEAMALFVRAK</sequence>